<feature type="region of interest" description="Disordered" evidence="1">
    <location>
        <begin position="965"/>
        <end position="994"/>
    </location>
</feature>
<evidence type="ECO:0000259" key="3">
    <source>
        <dbReference type="Pfam" id="PF08434"/>
    </source>
</evidence>
<feature type="compositionally biased region" description="Low complexity" evidence="1">
    <location>
        <begin position="1115"/>
        <end position="1124"/>
    </location>
</feature>
<keyword evidence="2" id="KW-0812">Transmembrane</keyword>
<comment type="caution">
    <text evidence="4">The sequence shown here is derived from an EMBL/GenBank/DDBJ whole genome shotgun (WGS) entry which is preliminary data.</text>
</comment>
<feature type="compositionally biased region" description="Polar residues" evidence="1">
    <location>
        <begin position="971"/>
        <end position="981"/>
    </location>
</feature>
<dbReference type="EMBL" id="SEYY01000745">
    <property type="protein sequence ID" value="KAB7506569.1"/>
    <property type="molecule type" value="Genomic_DNA"/>
</dbReference>
<dbReference type="CDD" id="cd00198">
    <property type="entry name" value="vWFA"/>
    <property type="match status" value="1"/>
</dbReference>
<name>A0A5N5TK91_9CRUS</name>
<sequence>MSNIQLQSPMRPVPYSEELPVPDPFKQMALSDNDSNNEALLNASSEDIFRSTRGRASFKKISILIPDSWVLMCPPLHQMNIEEAKSATWSNADLIISQRKHSLHGSKPWTLQTMGCGHQGDYISIGYETLLQNDTKMNGRLLAHSWIKYRYGVFDEVGIDGSTSYPPYHRNIRGEWVTNACTNSPLRPHPLCNSSDVVCGLIKESPTGMEGVTGSFMAYPQIESTFELCDEGTHNPSSPTPHNLICGAKSVWEVLRASQDFQNNRNVEGLSRPENIEFTYIRPKRPKMVLLVENTNVMNVQKRWDFMRKAVRKFVNYDVPDGFEIGLVVFASSASRKYPLKSLSSDGTRENLGSSLPRNPSREDKHRRCILCGLEESIKVLEAEGSTEGSHIVLVLAGSGRLGEEETQRIKELILKTKVILHIIIYPLTEKFPQLRGSGMEEIGSASGGVVYAVPDEGIGSDSKIIMYYNLLDALYHILNAAAGENALPVKIYSEEHKGGFPHSKGSFWIDEGLGLDTVFEVFYYDLAHVGDSIHLINPNSQVIDTANMQNEDDNMNMISIHLKKNQEAYGLWHYELENRADSHQSLFVQVTSRPQVQSDKNLQVRAWTNHNTNQVNLTDKTNPLIIFTEIRSGMEPIKEAKVTAILLKLGTKPNGTAHSPIHVPLHDNGLLNPDINEGDGVYSRYLFGLPLGKYSVTVQVEGQFDGSKYTRYVKLSMIEIIGESSKNDVIAPPRITNLRATVLPSTDGQVSFAWTATGDDYDYGQAKVYKVLVNHDLRLLRDGIGIELEDWPRPLPSHSIQQHTITWKSYDELFYLALSAIDSSGNVGPLSNVVEIFLPSPSMPESTEISPHNFQEEEYNVNVLETSTPETFNSRHMIVVFGCLVGFLVLLFLFAIFYCSYSGKNKRTDKEEEENGTVNVSVKVANKTSNMLQENELQQKSEKQDYLKPITSWSPSELLGSYTDKRRSISEQSDINTEYSDSTKKQYGDSFDPLNRYNLNNSLPYDPNYDQSCAMVNKGYKPSETYLQEENEFPNPQESYSTHPFPHFDNSQPDSFSESCDILPVSQGPPGYPISPMLYECSSPDGSKIPPPIPPKPNIPHKHEAYIYEEDISGRNSSNGSVSSDRRVRNVTMV</sequence>
<accession>A0A5N5TK91</accession>
<feature type="region of interest" description="Disordered" evidence="1">
    <location>
        <begin position="341"/>
        <end position="363"/>
    </location>
</feature>
<reference evidence="4 5" key="1">
    <citation type="journal article" date="2019" name="PLoS Biol.">
        <title>Sex chromosomes control vertical transmission of feminizing Wolbachia symbionts in an isopod.</title>
        <authorList>
            <person name="Becking T."/>
            <person name="Chebbi M.A."/>
            <person name="Giraud I."/>
            <person name="Moumen B."/>
            <person name="Laverre T."/>
            <person name="Caubet Y."/>
            <person name="Peccoud J."/>
            <person name="Gilbert C."/>
            <person name="Cordaux R."/>
        </authorList>
    </citation>
    <scope>NUCLEOTIDE SEQUENCE [LARGE SCALE GENOMIC DNA]</scope>
    <source>
        <strain evidence="4">ANa2</strain>
        <tissue evidence="4">Whole body excluding digestive tract and cuticle</tissue>
    </source>
</reference>
<dbReference type="AlphaFoldDB" id="A0A5N5TK91"/>
<feature type="domain" description="Calcium-activated chloride channel N-terminal" evidence="3">
    <location>
        <begin position="39"/>
        <end position="266"/>
    </location>
</feature>
<protein>
    <submittedName>
        <fullName evidence="4">Calcium-activated chloride channel regulator 2</fullName>
    </submittedName>
</protein>
<feature type="compositionally biased region" description="Polar residues" evidence="1">
    <location>
        <begin position="342"/>
        <end position="358"/>
    </location>
</feature>
<keyword evidence="2" id="KW-0472">Membrane</keyword>
<dbReference type="Proteomes" id="UP000326759">
    <property type="component" value="Unassembled WGS sequence"/>
</dbReference>
<evidence type="ECO:0000313" key="4">
    <source>
        <dbReference type="EMBL" id="KAB7506569.1"/>
    </source>
</evidence>
<keyword evidence="5" id="KW-1185">Reference proteome</keyword>
<keyword evidence="2" id="KW-1133">Transmembrane helix</keyword>
<dbReference type="OrthoDB" id="6338658at2759"/>
<evidence type="ECO:0000256" key="1">
    <source>
        <dbReference type="SAM" id="MobiDB-lite"/>
    </source>
</evidence>
<feature type="transmembrane region" description="Helical" evidence="2">
    <location>
        <begin position="878"/>
        <end position="902"/>
    </location>
</feature>
<evidence type="ECO:0000256" key="2">
    <source>
        <dbReference type="SAM" id="Phobius"/>
    </source>
</evidence>
<dbReference type="Pfam" id="PF08434">
    <property type="entry name" value="CLCA"/>
    <property type="match status" value="1"/>
</dbReference>
<dbReference type="Gene3D" id="3.40.50.410">
    <property type="entry name" value="von Willebrand factor, type A domain"/>
    <property type="match status" value="1"/>
</dbReference>
<proteinExistence type="predicted"/>
<dbReference type="SUPFAM" id="SSF53300">
    <property type="entry name" value="vWA-like"/>
    <property type="match status" value="1"/>
</dbReference>
<dbReference type="InterPro" id="IPR036465">
    <property type="entry name" value="vWFA_dom_sf"/>
</dbReference>
<dbReference type="InterPro" id="IPR013642">
    <property type="entry name" value="CLCA_N"/>
</dbReference>
<organism evidence="4 5">
    <name type="scientific">Armadillidium nasatum</name>
    <dbReference type="NCBI Taxonomy" id="96803"/>
    <lineage>
        <taxon>Eukaryota</taxon>
        <taxon>Metazoa</taxon>
        <taxon>Ecdysozoa</taxon>
        <taxon>Arthropoda</taxon>
        <taxon>Crustacea</taxon>
        <taxon>Multicrustacea</taxon>
        <taxon>Malacostraca</taxon>
        <taxon>Eumalacostraca</taxon>
        <taxon>Peracarida</taxon>
        <taxon>Isopoda</taxon>
        <taxon>Oniscidea</taxon>
        <taxon>Crinocheta</taxon>
        <taxon>Armadillidiidae</taxon>
        <taxon>Armadillidium</taxon>
    </lineage>
</organism>
<evidence type="ECO:0000313" key="5">
    <source>
        <dbReference type="Proteomes" id="UP000326759"/>
    </source>
</evidence>
<dbReference type="GO" id="GO:0032991">
    <property type="term" value="C:protein-containing complex"/>
    <property type="evidence" value="ECO:0007669"/>
    <property type="project" value="UniProtKB-ARBA"/>
</dbReference>
<feature type="region of interest" description="Disordered" evidence="1">
    <location>
        <begin position="1112"/>
        <end position="1135"/>
    </location>
</feature>
<gene>
    <name evidence="4" type="primary">Clca2_0</name>
    <name evidence="4" type="ORF">Anas_08993</name>
</gene>